<dbReference type="KEGG" id="plig:NAG76_13530"/>
<name>A0A9J6ZA21_9BACL</name>
<proteinExistence type="predicted"/>
<dbReference type="Proteomes" id="UP001056756">
    <property type="component" value="Chromosome"/>
</dbReference>
<protein>
    <submittedName>
        <fullName evidence="1">Uncharacterized protein</fullName>
    </submittedName>
</protein>
<dbReference type="AlphaFoldDB" id="A0A9J6ZA21"/>
<dbReference type="EMBL" id="CP097899">
    <property type="protein sequence ID" value="URN92863.1"/>
    <property type="molecule type" value="Genomic_DNA"/>
</dbReference>
<organism evidence="1 2">
    <name type="scientific">Candidatus Pristimantibacillus lignocellulolyticus</name>
    <dbReference type="NCBI Taxonomy" id="2994561"/>
    <lineage>
        <taxon>Bacteria</taxon>
        <taxon>Bacillati</taxon>
        <taxon>Bacillota</taxon>
        <taxon>Bacilli</taxon>
        <taxon>Bacillales</taxon>
        <taxon>Paenibacillaceae</taxon>
        <taxon>Candidatus Pristimantibacillus</taxon>
    </lineage>
</organism>
<evidence type="ECO:0000313" key="2">
    <source>
        <dbReference type="Proteomes" id="UP001056756"/>
    </source>
</evidence>
<gene>
    <name evidence="1" type="ORF">NAG76_13530</name>
</gene>
<sequence length="111" mass="13504">MNENGSTEDIRKVYYVNVQSKQLYEQPDIADYHLVITANTKEYDRIIEQFLEVDDSDEWTLETMFFQLRNNSPDMSMVNDEHDYRLKQLYKELYKLGTDETRRHIEQMRIL</sequence>
<reference evidence="1" key="1">
    <citation type="submission" date="2022-05" db="EMBL/GenBank/DDBJ databases">
        <title>Novel bacterial taxa in a minimal lignocellulolytic consortium and its capacity to transform plastics disclosed by genome-resolved metagenomics.</title>
        <authorList>
            <person name="Rodriguez C.A.D."/>
            <person name="Diaz-Garcia L."/>
            <person name="Herrera K."/>
            <person name="Tarazona N.A."/>
            <person name="Sproer C."/>
            <person name="Overmann J."/>
            <person name="Jimenez D.J."/>
        </authorList>
    </citation>
    <scope>NUCLEOTIDE SEQUENCE</scope>
    <source>
        <strain evidence="1">MAG5</strain>
    </source>
</reference>
<evidence type="ECO:0000313" key="1">
    <source>
        <dbReference type="EMBL" id="URN92863.1"/>
    </source>
</evidence>
<accession>A0A9J6ZA21</accession>